<evidence type="ECO:0000256" key="6">
    <source>
        <dbReference type="ARBA" id="ARBA00023180"/>
    </source>
</evidence>
<dbReference type="VEuPathDB" id="VectorBase:MDOMA2_010380"/>
<evidence type="ECO:0000256" key="5">
    <source>
        <dbReference type="ARBA" id="ARBA00022801"/>
    </source>
</evidence>
<keyword evidence="9" id="KW-1185">Reference proteome</keyword>
<dbReference type="PANTHER" id="PTHR11802:SF3">
    <property type="entry name" value="RETINOID-INDUCIBLE SERINE CARBOXYPEPTIDASE"/>
    <property type="match status" value="1"/>
</dbReference>
<evidence type="ECO:0000313" key="10">
    <source>
        <dbReference type="RefSeq" id="XP_005186528.1"/>
    </source>
</evidence>
<dbReference type="STRING" id="7370.A0A1I8NA52"/>
<dbReference type="Pfam" id="PF00450">
    <property type="entry name" value="Peptidase_S10"/>
    <property type="match status" value="1"/>
</dbReference>
<evidence type="ECO:0000256" key="4">
    <source>
        <dbReference type="ARBA" id="ARBA00022729"/>
    </source>
</evidence>
<keyword evidence="6" id="KW-0325">Glycoprotein</keyword>
<evidence type="ECO:0000313" key="8">
    <source>
        <dbReference type="EnsemblMetazoa" id="MDOA013141-PA"/>
    </source>
</evidence>
<keyword evidence="2" id="KW-0121">Carboxypeptidase</keyword>
<reference evidence="10" key="2">
    <citation type="submission" date="2025-04" db="UniProtKB">
        <authorList>
            <consortium name="RefSeq"/>
        </authorList>
    </citation>
    <scope>IDENTIFICATION</scope>
    <source>
        <strain evidence="10">Aabys</strain>
    </source>
</reference>
<dbReference type="AlphaFoldDB" id="A0A1I8NA52"/>
<dbReference type="KEGG" id="mde:101888021"/>
<evidence type="ECO:0000256" key="2">
    <source>
        <dbReference type="ARBA" id="ARBA00022645"/>
    </source>
</evidence>
<dbReference type="OrthoDB" id="443318at2759"/>
<gene>
    <name evidence="8" type="primary">101888021</name>
    <name evidence="10" type="synonym">LOC101888021</name>
</gene>
<dbReference type="RefSeq" id="XP_005186528.1">
    <property type="nucleotide sequence ID" value="XM_005186471.3"/>
</dbReference>
<dbReference type="Gene3D" id="3.40.50.1820">
    <property type="entry name" value="alpha/beta hydrolase"/>
    <property type="match status" value="1"/>
</dbReference>
<dbReference type="GO" id="GO:0006508">
    <property type="term" value="P:proteolysis"/>
    <property type="evidence" value="ECO:0007669"/>
    <property type="project" value="UniProtKB-KW"/>
</dbReference>
<evidence type="ECO:0000256" key="7">
    <source>
        <dbReference type="SAM" id="SignalP"/>
    </source>
</evidence>
<name>A0A1I8NA52_MUSDO</name>
<organism evidence="8">
    <name type="scientific">Musca domestica</name>
    <name type="common">House fly</name>
    <dbReference type="NCBI Taxonomy" id="7370"/>
    <lineage>
        <taxon>Eukaryota</taxon>
        <taxon>Metazoa</taxon>
        <taxon>Ecdysozoa</taxon>
        <taxon>Arthropoda</taxon>
        <taxon>Hexapoda</taxon>
        <taxon>Insecta</taxon>
        <taxon>Pterygota</taxon>
        <taxon>Neoptera</taxon>
        <taxon>Endopterygota</taxon>
        <taxon>Diptera</taxon>
        <taxon>Brachycera</taxon>
        <taxon>Muscomorpha</taxon>
        <taxon>Muscoidea</taxon>
        <taxon>Muscidae</taxon>
        <taxon>Musca</taxon>
    </lineage>
</organism>
<keyword evidence="5" id="KW-0378">Hydrolase</keyword>
<dbReference type="eggNOG" id="KOG1283">
    <property type="taxonomic scope" value="Eukaryota"/>
</dbReference>
<dbReference type="GeneID" id="101888021"/>
<dbReference type="VEuPathDB" id="VectorBase:MDOA013141"/>
<evidence type="ECO:0000313" key="9">
    <source>
        <dbReference type="Proteomes" id="UP001652621"/>
    </source>
</evidence>
<feature type="chain" id="PRO_5044561433" evidence="7">
    <location>
        <begin position="23"/>
        <end position="421"/>
    </location>
</feature>
<dbReference type="SUPFAM" id="SSF53474">
    <property type="entry name" value="alpha/beta-Hydrolases"/>
    <property type="match status" value="1"/>
</dbReference>
<dbReference type="InterPro" id="IPR029058">
    <property type="entry name" value="AB_hydrolase_fold"/>
</dbReference>
<dbReference type="PANTHER" id="PTHR11802">
    <property type="entry name" value="SERINE PROTEASE FAMILY S10 SERINE CARBOXYPEPTIDASE"/>
    <property type="match status" value="1"/>
</dbReference>
<dbReference type="Proteomes" id="UP001652621">
    <property type="component" value="Unplaced"/>
</dbReference>
<evidence type="ECO:0000256" key="3">
    <source>
        <dbReference type="ARBA" id="ARBA00022670"/>
    </source>
</evidence>
<accession>A0A1I8NA52</accession>
<feature type="signal peptide" evidence="7">
    <location>
        <begin position="1"/>
        <end position="22"/>
    </location>
</feature>
<keyword evidence="4 7" id="KW-0732">Signal</keyword>
<evidence type="ECO:0000256" key="1">
    <source>
        <dbReference type="ARBA" id="ARBA00009431"/>
    </source>
</evidence>
<keyword evidence="3" id="KW-0645">Protease</keyword>
<sequence length="421" mass="47817">MKNKTIQLLLWTLITMVTKGCAKTGFGPGEQDWGYVDIRPGAHMFYWLYYTTSAEVANYTERPLAIWLQGGPGLSSTGMGNFEQLGPIDRHGNERNWTWVKQMNVLFIDSPLGSGFSYVDNVILLPSTNNEIALDLLAFLKKFYELHREFEDVQLHIFSQSYGGKMAPEFALELYKAVKRGEVKSDLKSVAIGGPWTSPIDSILARAPLLFHLGLVDRQGHDKITELAHKTLHLIEQEKWLEADEVETNQTTLIGEETHDVDFYNILKYYEDTDDEETLEDFMRGRVGQALGIPEHVKWEVIKDDLVEALREDSLKPATHIVEELLNKTNVKVSIFAGQLDVVCASPGTVNWIDKLRWLYRDEYFRAPRQAINIEGNIEGYEKSGGNFTLFWVNLAGHVVPVDNPVAMNYILKKCTGLDNE</sequence>
<dbReference type="GO" id="GO:0004185">
    <property type="term" value="F:serine-type carboxypeptidase activity"/>
    <property type="evidence" value="ECO:0007669"/>
    <property type="project" value="InterPro"/>
</dbReference>
<protein>
    <submittedName>
        <fullName evidence="10">Retinoid-inducible serine carboxypeptidase-like</fullName>
    </submittedName>
</protein>
<proteinExistence type="inferred from homology"/>
<dbReference type="PRINTS" id="PR00724">
    <property type="entry name" value="CRBOXYPTASEC"/>
</dbReference>
<reference evidence="8" key="1">
    <citation type="submission" date="2020-05" db="UniProtKB">
        <authorList>
            <consortium name="EnsemblMetazoa"/>
        </authorList>
    </citation>
    <scope>IDENTIFICATION</scope>
    <source>
        <strain evidence="8">Aabys</strain>
    </source>
</reference>
<comment type="similarity">
    <text evidence="1">Belongs to the peptidase S10 family.</text>
</comment>
<dbReference type="InterPro" id="IPR001563">
    <property type="entry name" value="Peptidase_S10"/>
</dbReference>
<dbReference type="EnsemblMetazoa" id="MDOA013141-RA">
    <property type="protein sequence ID" value="MDOA013141-PA"/>
    <property type="gene ID" value="MDOA013141"/>
</dbReference>